<comment type="similarity">
    <text evidence="3">Belongs to the CotF family.</text>
</comment>
<dbReference type="PANTHER" id="PTHR39183:SF1">
    <property type="entry name" value="SPORE COAT PROTEIN F-LIKE PROTEIN YHCQ"/>
    <property type="match status" value="1"/>
</dbReference>
<reference evidence="4 5" key="1">
    <citation type="submission" date="2017-09" db="EMBL/GenBank/DDBJ databases">
        <title>Evaluation of Pacific Biosciences Sequencing Technology to Finishing C. thermocellum Genome Sequences.</title>
        <authorList>
            <person name="Brown S."/>
        </authorList>
    </citation>
    <scope>NUCLEOTIDE SEQUENCE [LARGE SCALE GENOMIC DNA]</scope>
    <source>
        <strain evidence="4 5">AD2</strain>
    </source>
</reference>
<evidence type="ECO:0000313" key="5">
    <source>
        <dbReference type="Proteomes" id="UP000223596"/>
    </source>
</evidence>
<dbReference type="PANTHER" id="PTHR39183">
    <property type="entry name" value="SPORE COAT PROTEIN F-LIKE PROTEIN YHCQ"/>
    <property type="match status" value="1"/>
</dbReference>
<protein>
    <submittedName>
        <fullName evidence="4">Spore coat protein F</fullName>
    </submittedName>
</protein>
<evidence type="ECO:0000256" key="3">
    <source>
        <dbReference type="ARBA" id="ARBA00024344"/>
    </source>
</evidence>
<evidence type="ECO:0000256" key="1">
    <source>
        <dbReference type="ARBA" id="ARBA00022969"/>
    </source>
</evidence>
<keyword evidence="4" id="KW-0946">Virion</keyword>
<organism evidence="4 5">
    <name type="scientific">Acetivibrio thermocellus AD2</name>
    <dbReference type="NCBI Taxonomy" id="1138384"/>
    <lineage>
        <taxon>Bacteria</taxon>
        <taxon>Bacillati</taxon>
        <taxon>Bacillota</taxon>
        <taxon>Clostridia</taxon>
        <taxon>Eubacteriales</taxon>
        <taxon>Oscillospiraceae</taxon>
        <taxon>Acetivibrio</taxon>
    </lineage>
</organism>
<dbReference type="RefSeq" id="WP_003512438.1">
    <property type="nucleotide sequence ID" value="NZ_CP013828.1"/>
</dbReference>
<gene>
    <name evidence="4" type="ORF">M972_112038</name>
</gene>
<dbReference type="Proteomes" id="UP000223596">
    <property type="component" value="Unassembled WGS sequence"/>
</dbReference>
<comment type="subcellular location">
    <subcellularLocation>
        <location evidence="2">Spore coat</location>
    </subcellularLocation>
</comment>
<evidence type="ECO:0000256" key="2">
    <source>
        <dbReference type="ARBA" id="ARBA00024325"/>
    </source>
</evidence>
<keyword evidence="4" id="KW-0167">Capsid protein</keyword>
<comment type="caution">
    <text evidence="4">The sequence shown here is derived from an EMBL/GenBank/DDBJ whole genome shotgun (WGS) entry which is preliminary data.</text>
</comment>
<accession>A0AB36TI71</accession>
<dbReference type="Pfam" id="PF07875">
    <property type="entry name" value="Coat_F"/>
    <property type="match status" value="1"/>
</dbReference>
<name>A0AB36TI71_ACETH</name>
<dbReference type="Gene3D" id="1.20.1260.10">
    <property type="match status" value="1"/>
</dbReference>
<dbReference type="AlphaFoldDB" id="A0AB36TI71"/>
<dbReference type="GO" id="GO:0030435">
    <property type="term" value="P:sporulation resulting in formation of a cellular spore"/>
    <property type="evidence" value="ECO:0007669"/>
    <property type="project" value="UniProtKB-KW"/>
</dbReference>
<dbReference type="InterPro" id="IPR012347">
    <property type="entry name" value="Ferritin-like"/>
</dbReference>
<proteinExistence type="inferred from homology"/>
<sequence>MASILENIFGQNMSKPTDETIAYNLMAGAAAAATAYLTATLDTVTPELRRLLNDYTNQIILQHGTLTKLAVEKGWFLPYETPMKQLQISLANTQSIIENNAQ</sequence>
<dbReference type="EMBL" id="PDBW01000001">
    <property type="protein sequence ID" value="PFH03236.1"/>
    <property type="molecule type" value="Genomic_DNA"/>
</dbReference>
<evidence type="ECO:0000313" key="4">
    <source>
        <dbReference type="EMBL" id="PFH03236.1"/>
    </source>
</evidence>
<dbReference type="GeneID" id="35803076"/>
<keyword evidence="1" id="KW-0749">Sporulation</keyword>
<dbReference type="InterPro" id="IPR012851">
    <property type="entry name" value="Spore_coat_CotF-like"/>
</dbReference>